<dbReference type="InterPro" id="IPR013320">
    <property type="entry name" value="ConA-like_dom_sf"/>
</dbReference>
<dbReference type="EC" id="3.2.1.14" evidence="3"/>
<evidence type="ECO:0000256" key="15">
    <source>
        <dbReference type="SAM" id="SignalP"/>
    </source>
</evidence>
<evidence type="ECO:0000256" key="3">
    <source>
        <dbReference type="ARBA" id="ARBA00012729"/>
    </source>
</evidence>
<evidence type="ECO:0000256" key="7">
    <source>
        <dbReference type="ARBA" id="ARBA00022801"/>
    </source>
</evidence>
<evidence type="ECO:0000256" key="12">
    <source>
        <dbReference type="ARBA" id="ARBA00038074"/>
    </source>
</evidence>
<dbReference type="PANTHER" id="PTHR10963:SF27">
    <property type="entry name" value="GLYCOSIDASE-RELATED"/>
    <property type="match status" value="1"/>
</dbReference>
<dbReference type="GeneID" id="85326763"/>
<dbReference type="GO" id="GO:0016020">
    <property type="term" value="C:membrane"/>
    <property type="evidence" value="ECO:0007669"/>
    <property type="project" value="UniProtKB-SubCell"/>
</dbReference>
<evidence type="ECO:0000256" key="9">
    <source>
        <dbReference type="ARBA" id="ARBA00023180"/>
    </source>
</evidence>
<evidence type="ECO:0000256" key="10">
    <source>
        <dbReference type="ARBA" id="ARBA00023295"/>
    </source>
</evidence>
<dbReference type="RefSeq" id="XP_060299697.1">
    <property type="nucleotide sequence ID" value="XM_060443493.1"/>
</dbReference>
<keyword evidence="6 15" id="KW-0732">Signal</keyword>
<keyword evidence="14" id="KW-0812">Transmembrane</keyword>
<keyword evidence="10" id="KW-0326">Glycosidase</keyword>
<organism evidence="17 18">
    <name type="scientific">Lasiosphaeria miniovina</name>
    <dbReference type="NCBI Taxonomy" id="1954250"/>
    <lineage>
        <taxon>Eukaryota</taxon>
        <taxon>Fungi</taxon>
        <taxon>Dikarya</taxon>
        <taxon>Ascomycota</taxon>
        <taxon>Pezizomycotina</taxon>
        <taxon>Sordariomycetes</taxon>
        <taxon>Sordariomycetidae</taxon>
        <taxon>Sordariales</taxon>
        <taxon>Lasiosphaeriaceae</taxon>
        <taxon>Lasiosphaeria</taxon>
    </lineage>
</organism>
<keyword evidence="8 14" id="KW-0472">Membrane</keyword>
<keyword evidence="7" id="KW-0378">Hydrolase</keyword>
<evidence type="ECO:0000256" key="14">
    <source>
        <dbReference type="SAM" id="Phobius"/>
    </source>
</evidence>
<evidence type="ECO:0000259" key="16">
    <source>
        <dbReference type="PROSITE" id="PS51762"/>
    </source>
</evidence>
<sequence>MLPPRSFLSSAIALLASSSLVQNVAAQVTTDCFPMKKECPADPALGMDFNFNFNQTPKAGTWDTTVGPVKYDAKTGAAFTINKQGDSPTIRSSFYFFFGRTEIWMKAASGTGVISSVMLLSDNLDEIDWEFFGGNNGQVQSNYFGKNNSDFHNAGLHSVIGGVQNDYHNYTQVWTKDALDFYIDGAKVRTLLPKDANNTYYYPQTPMRMSIGIWAGGDPTLPKGTREWAGGDTDYSKGPFTMFVKSAHITDYSSGKEYTYGDKTGSWQSIRIAQGNSTAKEKITAPPEQPAPSVSEKFNALSPTAKIAIYASAAGLGTALFAFALFYCIRQRRRGAREERIAAAKAEEERLELERFKKAGVDPDSFVDSATEYNAKDMRRDGLSDNNSYSVPVTPGAATPVNEKWEKAAAIGAGAGAGAAAAAGAMRSPMPLLQNGARSPGMASPSSDRSPFNAPYSDRAANNQSPASNFNPHEGSRSPAPLGNIRPPGPGMTGPAPSFPQPSVASPSQPFPPPVNRSFSSPNAQMRGGYPGPQQPGLPRMTSPAPMAQPQPQRSYTAGGYGAPSARSPPAGAYGNGGNGGNAGYWGNGGNAGNGSNANYGGNGGNAGYSGNGGYGGYR</sequence>
<dbReference type="InterPro" id="IPR000757">
    <property type="entry name" value="Beta-glucanase-like"/>
</dbReference>
<dbReference type="GO" id="GO:0016757">
    <property type="term" value="F:glycosyltransferase activity"/>
    <property type="evidence" value="ECO:0007669"/>
    <property type="project" value="UniProtKB-KW"/>
</dbReference>
<dbReference type="GO" id="GO:0005975">
    <property type="term" value="P:carbohydrate metabolic process"/>
    <property type="evidence" value="ECO:0007669"/>
    <property type="project" value="InterPro"/>
</dbReference>
<evidence type="ECO:0000256" key="6">
    <source>
        <dbReference type="ARBA" id="ARBA00022729"/>
    </source>
</evidence>
<dbReference type="PROSITE" id="PS51762">
    <property type="entry name" value="GH16_2"/>
    <property type="match status" value="1"/>
</dbReference>
<dbReference type="GO" id="GO:0031505">
    <property type="term" value="P:fungal-type cell wall organization"/>
    <property type="evidence" value="ECO:0007669"/>
    <property type="project" value="TreeGrafter"/>
</dbReference>
<feature type="signal peptide" evidence="15">
    <location>
        <begin position="1"/>
        <end position="26"/>
    </location>
</feature>
<protein>
    <recommendedName>
        <fullName evidence="3">chitinase</fullName>
        <ecNumber evidence="3">3.2.1.14</ecNumber>
    </recommendedName>
</protein>
<feature type="compositionally biased region" description="Gly residues" evidence="13">
    <location>
        <begin position="601"/>
        <end position="619"/>
    </location>
</feature>
<feature type="compositionally biased region" description="Polar residues" evidence="13">
    <location>
        <begin position="460"/>
        <end position="471"/>
    </location>
</feature>
<dbReference type="AlphaFoldDB" id="A0AA40B376"/>
<dbReference type="Proteomes" id="UP001172101">
    <property type="component" value="Unassembled WGS sequence"/>
</dbReference>
<comment type="caution">
    <text evidence="17">The sequence shown here is derived from an EMBL/GenBank/DDBJ whole genome shotgun (WGS) entry which is preliminary data.</text>
</comment>
<evidence type="ECO:0000256" key="5">
    <source>
        <dbReference type="ARBA" id="ARBA00022679"/>
    </source>
</evidence>
<comment type="catalytic activity">
    <reaction evidence="1">
        <text>Random endo-hydrolysis of N-acetyl-beta-D-glucosaminide (1-&gt;4)-beta-linkages in chitin and chitodextrins.</text>
        <dbReference type="EC" id="3.2.1.14"/>
    </reaction>
</comment>
<dbReference type="PANTHER" id="PTHR10963">
    <property type="entry name" value="GLYCOSYL HYDROLASE-RELATED"/>
    <property type="match status" value="1"/>
</dbReference>
<evidence type="ECO:0000256" key="13">
    <source>
        <dbReference type="SAM" id="MobiDB-lite"/>
    </source>
</evidence>
<dbReference type="GO" id="GO:0009277">
    <property type="term" value="C:fungal-type cell wall"/>
    <property type="evidence" value="ECO:0007669"/>
    <property type="project" value="TreeGrafter"/>
</dbReference>
<dbReference type="SUPFAM" id="SSF49899">
    <property type="entry name" value="Concanavalin A-like lectins/glucanases"/>
    <property type="match status" value="1"/>
</dbReference>
<keyword evidence="11" id="KW-0961">Cell wall biogenesis/degradation</keyword>
<dbReference type="GO" id="GO:0008843">
    <property type="term" value="F:endochitinase activity"/>
    <property type="evidence" value="ECO:0007669"/>
    <property type="project" value="UniProtKB-EC"/>
</dbReference>
<reference evidence="17" key="1">
    <citation type="submission" date="2023-06" db="EMBL/GenBank/DDBJ databases">
        <title>Genome-scale phylogeny and comparative genomics of the fungal order Sordariales.</title>
        <authorList>
            <consortium name="Lawrence Berkeley National Laboratory"/>
            <person name="Hensen N."/>
            <person name="Bonometti L."/>
            <person name="Westerberg I."/>
            <person name="Brannstrom I.O."/>
            <person name="Guillou S."/>
            <person name="Cros-Aarteil S."/>
            <person name="Calhoun S."/>
            <person name="Haridas S."/>
            <person name="Kuo A."/>
            <person name="Mondo S."/>
            <person name="Pangilinan J."/>
            <person name="Riley R."/>
            <person name="LaButti K."/>
            <person name="Andreopoulos B."/>
            <person name="Lipzen A."/>
            <person name="Chen C."/>
            <person name="Yanf M."/>
            <person name="Daum C."/>
            <person name="Ng V."/>
            <person name="Clum A."/>
            <person name="Steindorff A."/>
            <person name="Ohm R."/>
            <person name="Martin F."/>
            <person name="Silar P."/>
            <person name="Natvig D."/>
            <person name="Lalanne C."/>
            <person name="Gautier V."/>
            <person name="Ament-velasquez S.L."/>
            <person name="Kruys A."/>
            <person name="Hutchinson M.I."/>
            <person name="Powell A.J."/>
            <person name="Barry K."/>
            <person name="Miller A.N."/>
            <person name="Grigoriev I.V."/>
            <person name="Debuchy R."/>
            <person name="Gladieux P."/>
            <person name="Thoren M.H."/>
            <person name="Johannesson H."/>
        </authorList>
    </citation>
    <scope>NUCLEOTIDE SEQUENCE</scope>
    <source>
        <strain evidence="17">SMH2392-1A</strain>
    </source>
</reference>
<feature type="transmembrane region" description="Helical" evidence="14">
    <location>
        <begin position="307"/>
        <end position="329"/>
    </location>
</feature>
<feature type="region of interest" description="Disordered" evidence="13">
    <location>
        <begin position="431"/>
        <end position="619"/>
    </location>
</feature>
<dbReference type="CDD" id="cd02183">
    <property type="entry name" value="GH16_fungal_CRH1_transglycosylase"/>
    <property type="match status" value="1"/>
</dbReference>
<dbReference type="InterPro" id="IPR050546">
    <property type="entry name" value="Glycosyl_Hydrlase_16"/>
</dbReference>
<keyword evidence="14" id="KW-1133">Transmembrane helix</keyword>
<keyword evidence="18" id="KW-1185">Reference proteome</keyword>
<evidence type="ECO:0000256" key="1">
    <source>
        <dbReference type="ARBA" id="ARBA00000822"/>
    </source>
</evidence>
<keyword evidence="5" id="KW-0808">Transferase</keyword>
<proteinExistence type="inferred from homology"/>
<evidence type="ECO:0000313" key="18">
    <source>
        <dbReference type="Proteomes" id="UP001172101"/>
    </source>
</evidence>
<keyword evidence="9" id="KW-0325">Glycoprotein</keyword>
<comment type="subcellular location">
    <subcellularLocation>
        <location evidence="2">Membrane</location>
    </subcellularLocation>
</comment>
<accession>A0AA40B376</accession>
<name>A0AA40B376_9PEZI</name>
<feature type="domain" description="GH16" evidence="16">
    <location>
        <begin position="47"/>
        <end position="244"/>
    </location>
</feature>
<evidence type="ECO:0000256" key="2">
    <source>
        <dbReference type="ARBA" id="ARBA00004370"/>
    </source>
</evidence>
<evidence type="ECO:0000256" key="4">
    <source>
        <dbReference type="ARBA" id="ARBA00022676"/>
    </source>
</evidence>
<dbReference type="EMBL" id="JAUIRO010000002">
    <property type="protein sequence ID" value="KAK0726841.1"/>
    <property type="molecule type" value="Genomic_DNA"/>
</dbReference>
<feature type="region of interest" description="Disordered" evidence="13">
    <location>
        <begin position="377"/>
        <end position="400"/>
    </location>
</feature>
<feature type="compositionally biased region" description="Low complexity" evidence="13">
    <location>
        <begin position="563"/>
        <end position="573"/>
    </location>
</feature>
<dbReference type="Gene3D" id="2.60.120.200">
    <property type="match status" value="1"/>
</dbReference>
<gene>
    <name evidence="17" type="ORF">B0T26DRAFT_737731</name>
</gene>
<evidence type="ECO:0000256" key="8">
    <source>
        <dbReference type="ARBA" id="ARBA00023136"/>
    </source>
</evidence>
<comment type="similarity">
    <text evidence="12">Belongs to the glycosyl hydrolase 16 family. CRH1 subfamily.</text>
</comment>
<keyword evidence="4" id="KW-0328">Glycosyltransferase</keyword>
<dbReference type="Pfam" id="PF00722">
    <property type="entry name" value="Glyco_hydro_16"/>
    <property type="match status" value="1"/>
</dbReference>
<feature type="chain" id="PRO_5041469347" description="chitinase" evidence="15">
    <location>
        <begin position="27"/>
        <end position="619"/>
    </location>
</feature>
<evidence type="ECO:0000313" key="17">
    <source>
        <dbReference type="EMBL" id="KAK0726841.1"/>
    </source>
</evidence>
<feature type="compositionally biased region" description="Gly residues" evidence="13">
    <location>
        <begin position="574"/>
        <end position="593"/>
    </location>
</feature>
<evidence type="ECO:0000256" key="11">
    <source>
        <dbReference type="ARBA" id="ARBA00023316"/>
    </source>
</evidence>